<dbReference type="Proteomes" id="UP001454036">
    <property type="component" value="Unassembled WGS sequence"/>
</dbReference>
<evidence type="ECO:0000259" key="11">
    <source>
        <dbReference type="Pfam" id="PF13880"/>
    </source>
</evidence>
<keyword evidence="9" id="KW-0012">Acyltransferase</keyword>
<dbReference type="GO" id="GO:0008270">
    <property type="term" value="F:zinc ion binding"/>
    <property type="evidence" value="ECO:0007669"/>
    <property type="project" value="UniProtKB-KW"/>
</dbReference>
<keyword evidence="4" id="KW-0479">Metal-binding</keyword>
<dbReference type="InterPro" id="IPR028009">
    <property type="entry name" value="ESCO_Acetyltransf_dom"/>
</dbReference>
<evidence type="ECO:0000256" key="8">
    <source>
        <dbReference type="ARBA" id="ARBA00023306"/>
    </source>
</evidence>
<comment type="caution">
    <text evidence="12">The sequence shown here is derived from an EMBL/GenBank/DDBJ whole genome shotgun (WGS) entry which is preliminary data.</text>
</comment>
<reference evidence="12 13" key="1">
    <citation type="submission" date="2024-01" db="EMBL/GenBank/DDBJ databases">
        <title>The complete chloroplast genome sequence of Lithospermum erythrorhizon: insights into the phylogenetic relationship among Boraginaceae species and the maternal lineages of purple gromwells.</title>
        <authorList>
            <person name="Okada T."/>
            <person name="Watanabe K."/>
        </authorList>
    </citation>
    <scope>NUCLEOTIDE SEQUENCE [LARGE SCALE GENOMIC DNA]</scope>
</reference>
<dbReference type="GO" id="GO:0000785">
    <property type="term" value="C:chromatin"/>
    <property type="evidence" value="ECO:0007669"/>
    <property type="project" value="TreeGrafter"/>
</dbReference>
<dbReference type="PANTHER" id="PTHR45884:SF2">
    <property type="entry name" value="N-ACETYLTRANSFERASE ECO"/>
    <property type="match status" value="1"/>
</dbReference>
<keyword evidence="13" id="KW-1185">Reference proteome</keyword>
<proteinExistence type="inferred from homology"/>
<keyword evidence="5" id="KW-0863">Zinc-finger</keyword>
<evidence type="ECO:0000256" key="9">
    <source>
        <dbReference type="ARBA" id="ARBA00023315"/>
    </source>
</evidence>
<evidence type="ECO:0000259" key="10">
    <source>
        <dbReference type="Pfam" id="PF13878"/>
    </source>
</evidence>
<evidence type="ECO:0000256" key="6">
    <source>
        <dbReference type="ARBA" id="ARBA00022833"/>
    </source>
</evidence>
<keyword evidence="6" id="KW-0862">Zinc</keyword>
<dbReference type="AlphaFoldDB" id="A0AAV3Q696"/>
<sequence length="347" mass="38954">MQSKINAFFKPSSSLSTSKSLDLFPPIITNHSEVTITYNRRPRNSISETNIGSICESTKEDGSESEKQLCRSSGKGLSKKRSYAQLHLEMGQSDFLLHSCKICGCKYAPGDEEDEKVHKKFHKDYTHGIPFKGWKNERRVQLPLRDGQHIILVADDDPPAWRNKVKEMVKMMEIELGDDWILRDRCKVYLYVSSQRIAGCLVAEPIERAYRIVTSSCTSSHSSNNKQIIPKSTTLQFGGVSFSREVARTVTGKSCVPPERNDNGIILSEKEAVPAVCGIRAIWVTPSNRRKHIASHLLDATRKTFCDDRILECWQLAFSQPTTAGKALLSNYTGIGSFLVYTTSVCK</sequence>
<keyword evidence="8" id="KW-0131">Cell cycle</keyword>
<protein>
    <submittedName>
        <fullName evidence="12">Acetyltransferase</fullName>
    </submittedName>
</protein>
<dbReference type="InterPro" id="IPR028005">
    <property type="entry name" value="AcTrfase_ESCO_Znf_dom"/>
</dbReference>
<evidence type="ECO:0000256" key="7">
    <source>
        <dbReference type="ARBA" id="ARBA00023242"/>
    </source>
</evidence>
<accession>A0AAV3Q696</accession>
<evidence type="ECO:0000256" key="1">
    <source>
        <dbReference type="ARBA" id="ARBA00004123"/>
    </source>
</evidence>
<dbReference type="PANTHER" id="PTHR45884">
    <property type="entry name" value="N-ACETYLTRANSFERASE ECO"/>
    <property type="match status" value="1"/>
</dbReference>
<keyword evidence="3" id="KW-0808">Transferase</keyword>
<dbReference type="EMBL" id="BAABME010019732">
    <property type="protein sequence ID" value="GAA0158165.1"/>
    <property type="molecule type" value="Genomic_DNA"/>
</dbReference>
<evidence type="ECO:0000256" key="4">
    <source>
        <dbReference type="ARBA" id="ARBA00022723"/>
    </source>
</evidence>
<organism evidence="12 13">
    <name type="scientific">Lithospermum erythrorhizon</name>
    <name type="common">Purple gromwell</name>
    <name type="synonym">Lithospermum officinale var. erythrorhizon</name>
    <dbReference type="NCBI Taxonomy" id="34254"/>
    <lineage>
        <taxon>Eukaryota</taxon>
        <taxon>Viridiplantae</taxon>
        <taxon>Streptophyta</taxon>
        <taxon>Embryophyta</taxon>
        <taxon>Tracheophyta</taxon>
        <taxon>Spermatophyta</taxon>
        <taxon>Magnoliopsida</taxon>
        <taxon>eudicotyledons</taxon>
        <taxon>Gunneridae</taxon>
        <taxon>Pentapetalae</taxon>
        <taxon>asterids</taxon>
        <taxon>lamiids</taxon>
        <taxon>Boraginales</taxon>
        <taxon>Boraginaceae</taxon>
        <taxon>Boraginoideae</taxon>
        <taxon>Lithospermeae</taxon>
        <taxon>Lithospermum</taxon>
    </lineage>
</organism>
<comment type="subcellular location">
    <subcellularLocation>
        <location evidence="1">Nucleus</location>
    </subcellularLocation>
</comment>
<keyword evidence="7" id="KW-0539">Nucleus</keyword>
<evidence type="ECO:0000313" key="13">
    <source>
        <dbReference type="Proteomes" id="UP001454036"/>
    </source>
</evidence>
<dbReference type="Pfam" id="PF13880">
    <property type="entry name" value="Acetyltransf_13"/>
    <property type="match status" value="1"/>
</dbReference>
<dbReference type="Pfam" id="PF13878">
    <property type="entry name" value="zf-C2H2_3"/>
    <property type="match status" value="1"/>
</dbReference>
<gene>
    <name evidence="12" type="ORF">LIER_38594</name>
</gene>
<dbReference type="GO" id="GO:0061733">
    <property type="term" value="F:protein-lysine-acetyltransferase activity"/>
    <property type="evidence" value="ECO:0007669"/>
    <property type="project" value="TreeGrafter"/>
</dbReference>
<evidence type="ECO:0000256" key="2">
    <source>
        <dbReference type="ARBA" id="ARBA00005816"/>
    </source>
</evidence>
<dbReference type="GO" id="GO:0005634">
    <property type="term" value="C:nucleus"/>
    <property type="evidence" value="ECO:0007669"/>
    <property type="project" value="UniProtKB-SubCell"/>
</dbReference>
<feature type="domain" description="N-acetyltransferase ESCO acetyl-transferase" evidence="11">
    <location>
        <begin position="273"/>
        <end position="341"/>
    </location>
</feature>
<evidence type="ECO:0000256" key="3">
    <source>
        <dbReference type="ARBA" id="ARBA00022679"/>
    </source>
</evidence>
<name>A0AAV3Q696_LITER</name>
<comment type="similarity">
    <text evidence="2">Belongs to the acetyltransferase family. ECO subfamily.</text>
</comment>
<evidence type="ECO:0000256" key="5">
    <source>
        <dbReference type="ARBA" id="ARBA00022771"/>
    </source>
</evidence>
<dbReference type="GO" id="GO:0007064">
    <property type="term" value="P:mitotic sister chromatid cohesion"/>
    <property type="evidence" value="ECO:0007669"/>
    <property type="project" value="TreeGrafter"/>
</dbReference>
<evidence type="ECO:0000313" key="12">
    <source>
        <dbReference type="EMBL" id="GAA0158165.1"/>
    </source>
</evidence>
<feature type="domain" description="N-acetyltransferase ESCO zinc-finger" evidence="10">
    <location>
        <begin position="85"/>
        <end position="123"/>
    </location>
</feature>